<keyword evidence="6" id="KW-0804">Transcription</keyword>
<feature type="compositionally biased region" description="Basic and acidic residues" evidence="10">
    <location>
        <begin position="412"/>
        <end position="483"/>
    </location>
</feature>
<dbReference type="PROSITE" id="PS50800">
    <property type="entry name" value="SAP"/>
    <property type="match status" value="1"/>
</dbReference>
<feature type="compositionally biased region" description="Basic and acidic residues" evidence="10">
    <location>
        <begin position="726"/>
        <end position="736"/>
    </location>
</feature>
<evidence type="ECO:0000256" key="1">
    <source>
        <dbReference type="ARBA" id="ARBA00004123"/>
    </source>
</evidence>
<dbReference type="Pfam" id="PF00076">
    <property type="entry name" value="RRM_1"/>
    <property type="match status" value="1"/>
</dbReference>
<dbReference type="GO" id="GO:0003723">
    <property type="term" value="F:RNA binding"/>
    <property type="evidence" value="ECO:0007669"/>
    <property type="project" value="UniProtKB-UniRule"/>
</dbReference>
<feature type="compositionally biased region" description="Acidic residues" evidence="10">
    <location>
        <begin position="97"/>
        <end position="107"/>
    </location>
</feature>
<dbReference type="GO" id="GO:0043565">
    <property type="term" value="F:sequence-specific DNA binding"/>
    <property type="evidence" value="ECO:0007669"/>
    <property type="project" value="TreeGrafter"/>
</dbReference>
<evidence type="ECO:0000256" key="10">
    <source>
        <dbReference type="SAM" id="MobiDB-lite"/>
    </source>
</evidence>
<feature type="compositionally biased region" description="Basic and acidic residues" evidence="10">
    <location>
        <begin position="228"/>
        <end position="296"/>
    </location>
</feature>
<reference evidence="14" key="1">
    <citation type="submission" date="2025-08" db="UniProtKB">
        <authorList>
            <consortium name="RefSeq"/>
        </authorList>
    </citation>
    <scope>IDENTIFICATION</scope>
    <source>
        <strain evidence="14">J_2021</strain>
        <tissue evidence="14">Erythrocytes</tissue>
    </source>
</reference>
<dbReference type="InterPro" id="IPR012677">
    <property type="entry name" value="Nucleotide-bd_a/b_plait_sf"/>
</dbReference>
<dbReference type="CDD" id="cd12678">
    <property type="entry name" value="RRM_SLTM"/>
    <property type="match status" value="1"/>
</dbReference>
<dbReference type="GO" id="GO:0006357">
    <property type="term" value="P:regulation of transcription by RNA polymerase II"/>
    <property type="evidence" value="ECO:0007669"/>
    <property type="project" value="TreeGrafter"/>
</dbReference>
<evidence type="ECO:0000259" key="11">
    <source>
        <dbReference type="PROSITE" id="PS50102"/>
    </source>
</evidence>
<keyword evidence="13" id="KW-1185">Reference proteome</keyword>
<evidence type="ECO:0000256" key="3">
    <source>
        <dbReference type="ARBA" id="ARBA00022884"/>
    </source>
</evidence>
<feature type="compositionally biased region" description="Basic and acidic residues" evidence="10">
    <location>
        <begin position="174"/>
        <end position="187"/>
    </location>
</feature>
<dbReference type="OrthoDB" id="6159259at2759"/>
<dbReference type="Proteomes" id="UP000186698">
    <property type="component" value="Chromosome 3L"/>
</dbReference>
<feature type="compositionally biased region" description="Basic and acidic residues" evidence="10">
    <location>
        <begin position="677"/>
        <end position="714"/>
    </location>
</feature>
<dbReference type="Gene3D" id="3.30.70.330">
    <property type="match status" value="1"/>
</dbReference>
<protein>
    <recommendedName>
        <fullName evidence="8">SAFB-like transcription modulator</fullName>
    </recommendedName>
</protein>
<dbReference type="GO" id="GO:0050684">
    <property type="term" value="P:regulation of mRNA processing"/>
    <property type="evidence" value="ECO:0007669"/>
    <property type="project" value="TreeGrafter"/>
</dbReference>
<feature type="domain" description="RRM" evidence="11">
    <location>
        <begin position="338"/>
        <end position="416"/>
    </location>
</feature>
<evidence type="ECO:0000313" key="15">
    <source>
        <dbReference type="Xenbase" id="XB-GENE-17341006"/>
    </source>
</evidence>
<evidence type="ECO:0000256" key="9">
    <source>
        <dbReference type="PROSITE-ProRule" id="PRU00176"/>
    </source>
</evidence>
<dbReference type="PANTHER" id="PTHR15683:SF5">
    <property type="entry name" value="SAFB-LIKE TRANSCRIPTION MODULATOR"/>
    <property type="match status" value="1"/>
</dbReference>
<feature type="compositionally biased region" description="Basic and acidic residues" evidence="10">
    <location>
        <begin position="854"/>
        <end position="869"/>
    </location>
</feature>
<dbReference type="FunFam" id="1.10.720.30:FF:000010">
    <property type="entry name" value="SAFB-like transcription modulator isoform X2"/>
    <property type="match status" value="1"/>
</dbReference>
<keyword evidence="5" id="KW-0175">Coiled coil</keyword>
<feature type="compositionally biased region" description="Polar residues" evidence="10">
    <location>
        <begin position="14"/>
        <end position="23"/>
    </location>
</feature>
<feature type="domain" description="SAP" evidence="12">
    <location>
        <begin position="30"/>
        <end position="64"/>
    </location>
</feature>
<evidence type="ECO:0000259" key="12">
    <source>
        <dbReference type="PROSITE" id="PS50800"/>
    </source>
</evidence>
<dbReference type="Pfam" id="PF02037">
    <property type="entry name" value="SAP"/>
    <property type="match status" value="1"/>
</dbReference>
<dbReference type="SMART" id="SM00360">
    <property type="entry name" value="RRM"/>
    <property type="match status" value="1"/>
</dbReference>
<dbReference type="Gene3D" id="1.10.720.30">
    <property type="entry name" value="SAP domain"/>
    <property type="match status" value="1"/>
</dbReference>
<keyword evidence="2" id="KW-0678">Repressor</keyword>
<dbReference type="AGR" id="Xenbase:XB-GENE-17341006"/>
<feature type="region of interest" description="Disordered" evidence="10">
    <location>
        <begin position="66"/>
        <end position="201"/>
    </location>
</feature>
<dbReference type="RefSeq" id="XP_018108511.1">
    <property type="nucleotide sequence ID" value="XM_018253022.2"/>
</dbReference>
<feature type="compositionally biased region" description="Basic and acidic residues" evidence="10">
    <location>
        <begin position="745"/>
        <end position="759"/>
    </location>
</feature>
<dbReference type="PROSITE" id="PS50102">
    <property type="entry name" value="RRM"/>
    <property type="match status" value="1"/>
</dbReference>
<dbReference type="AlphaFoldDB" id="A0A8J0UVF2"/>
<comment type="subcellular location">
    <subcellularLocation>
        <location evidence="1">Nucleus</location>
    </subcellularLocation>
</comment>
<evidence type="ECO:0000256" key="8">
    <source>
        <dbReference type="ARBA" id="ARBA00071318"/>
    </source>
</evidence>
<dbReference type="CTD" id="108711359"/>
<name>A0A8J0UVF2_XENLA</name>
<dbReference type="Xenbase" id="XB-GENE-17341006">
    <property type="gene designation" value="sltm.L"/>
</dbReference>
<dbReference type="GeneID" id="108711359"/>
<dbReference type="SUPFAM" id="SSF68906">
    <property type="entry name" value="SAP domain"/>
    <property type="match status" value="1"/>
</dbReference>
<evidence type="ECO:0000256" key="4">
    <source>
        <dbReference type="ARBA" id="ARBA00023015"/>
    </source>
</evidence>
<feature type="compositionally biased region" description="Acidic residues" evidence="10">
    <location>
        <begin position="115"/>
        <end position="137"/>
    </location>
</feature>
<evidence type="ECO:0000256" key="5">
    <source>
        <dbReference type="ARBA" id="ARBA00023054"/>
    </source>
</evidence>
<organism evidence="13 14">
    <name type="scientific">Xenopus laevis</name>
    <name type="common">African clawed frog</name>
    <dbReference type="NCBI Taxonomy" id="8355"/>
    <lineage>
        <taxon>Eukaryota</taxon>
        <taxon>Metazoa</taxon>
        <taxon>Chordata</taxon>
        <taxon>Craniata</taxon>
        <taxon>Vertebrata</taxon>
        <taxon>Euteleostomi</taxon>
        <taxon>Amphibia</taxon>
        <taxon>Batrachia</taxon>
        <taxon>Anura</taxon>
        <taxon>Pipoidea</taxon>
        <taxon>Pipidae</taxon>
        <taxon>Xenopodinae</taxon>
        <taxon>Xenopus</taxon>
        <taxon>Xenopus</taxon>
    </lineage>
</organism>
<dbReference type="SUPFAM" id="SSF54928">
    <property type="entry name" value="RNA-binding domain, RBD"/>
    <property type="match status" value="1"/>
</dbReference>
<sequence>MRHVTRRHLGVETSPPNMASSDTTTERKKLVDLRVIDLKTELKRRSLDASGVKNVLMSRLKQAIEEEGGDPDNIELTVNSDTPKKNSKNKGRKVEADESGCEASVEEDSVKDNELESQDVSDQDGSDELAEENEEESATFVNVLSTEEENETKQTSHCDNPDIQAEEGEEDENKGENESELTIKEEMETSTSLKEAEEDNVSVTIQAEDAITLYCDGDDLLETGKNVKIADSETSKPKDEHEACDSKDGLEDQKDVMSENQKDDKQESGKGDAVKKDGREASKKTESGDKDKDSQKKGASSTGATGQAKSSSKDAKESKSASKEDKGSTSGTSGSSTRNLWVSGLSSNTKAADLKNLFGKYGKVLSAKVVTNARSPGAKCYGIVTMSSSADVVRCISHLHRTELHGQQISVEKVKNDPSKRDIKKDSDEKLGPSRTSGERKSSGGDKSNKTQSSVKKDDRRSSDKPEKKDGKELKKDSKEKSESATTVLSPESSKKNEERKKPGGKSPGQMVVLDQTKGDQVYGRPPIRRGRFDKMRNREKFFQNKMKFREFRDRKDILPFEKMKQQRIREKVERLERMQRFRRAVEMRRSREIAERECRERERIRIMREREELDRLQRERERLEIERQKLERERMERERLERERIRIEQERRREAERIAREREELRRQQEQLRFEQEKRNSLKRPRDVDHRRDEPFWNENKKMSMDTDSRFSHGNDFNRQQNRFNDFDHRDRNRYSEGSNVSSFERRDRFVSPGEGKKGRANMANFNKNFTDSRRNEPAQPRNDLRDTDRREVRDQDDRRPVVIERTGGNRNDGPSHDRGRLGNPEIQHGRPRDSGNNQPRSGTWKGEGGISADKREARGDRTDRPGRENSGQPSRGGHASRGGKPGYTGRDGNRSIVVSERGSSGQHFNEGRQVVERQGRDTGGPRKDWHAPSSQGTGYNARRMSDGRSGGMMSSNPAINRVVQVPGGSMQRGTGSGFKSYKGAPQRRY</sequence>
<proteinExistence type="predicted"/>
<dbReference type="InterPro" id="IPR000504">
    <property type="entry name" value="RRM_dom"/>
</dbReference>
<dbReference type="InterPro" id="IPR003034">
    <property type="entry name" value="SAP_dom"/>
</dbReference>
<evidence type="ECO:0000256" key="7">
    <source>
        <dbReference type="ARBA" id="ARBA00023242"/>
    </source>
</evidence>
<feature type="compositionally biased region" description="Basic and acidic residues" evidence="10">
    <location>
        <begin position="911"/>
        <end position="932"/>
    </location>
</feature>
<dbReference type="SMART" id="SM00513">
    <property type="entry name" value="SAP"/>
    <property type="match status" value="1"/>
</dbReference>
<feature type="compositionally biased region" description="Basic and acidic residues" evidence="10">
    <location>
        <begin position="151"/>
        <end position="160"/>
    </location>
</feature>
<feature type="compositionally biased region" description="Acidic residues" evidence="10">
    <location>
        <begin position="164"/>
        <end position="173"/>
    </location>
</feature>
<feature type="compositionally biased region" description="Basic and acidic residues" evidence="10">
    <location>
        <begin position="493"/>
        <end position="502"/>
    </location>
</feature>
<feature type="region of interest" description="Disordered" evidence="10">
    <location>
        <begin position="1"/>
        <end position="28"/>
    </location>
</feature>
<evidence type="ECO:0000313" key="14">
    <source>
        <dbReference type="RefSeq" id="XP_018108511.1"/>
    </source>
</evidence>
<dbReference type="InterPro" id="IPR036361">
    <property type="entry name" value="SAP_dom_sf"/>
</dbReference>
<feature type="region of interest" description="Disordered" evidence="10">
    <location>
        <begin position="226"/>
        <end position="341"/>
    </location>
</feature>
<dbReference type="PANTHER" id="PTHR15683">
    <property type="entry name" value="SCAFFOLD ATTACHMENT FACTOR B-RELATED"/>
    <property type="match status" value="1"/>
</dbReference>
<keyword evidence="7" id="KW-0539">Nucleus</keyword>
<feature type="compositionally biased region" description="Low complexity" evidence="10">
    <location>
        <begin position="328"/>
        <end position="337"/>
    </location>
</feature>
<evidence type="ECO:0000256" key="6">
    <source>
        <dbReference type="ARBA" id="ARBA00023163"/>
    </source>
</evidence>
<evidence type="ECO:0000313" key="13">
    <source>
        <dbReference type="Proteomes" id="UP000186698"/>
    </source>
</evidence>
<dbReference type="InterPro" id="IPR051738">
    <property type="entry name" value="SAF_Modulators"/>
</dbReference>
<evidence type="ECO:0000256" key="2">
    <source>
        <dbReference type="ARBA" id="ARBA00022491"/>
    </source>
</evidence>
<dbReference type="GO" id="GO:0005634">
    <property type="term" value="C:nucleus"/>
    <property type="evidence" value="ECO:0007669"/>
    <property type="project" value="UniProtKB-SubCell"/>
</dbReference>
<feature type="region of interest" description="Disordered" evidence="10">
    <location>
        <begin position="407"/>
        <end position="539"/>
    </location>
</feature>
<feature type="compositionally biased region" description="Basic and acidic residues" evidence="10">
    <location>
        <begin position="772"/>
        <end position="804"/>
    </location>
</feature>
<feature type="region of interest" description="Disordered" evidence="10">
    <location>
        <begin position="677"/>
        <end position="991"/>
    </location>
</feature>
<dbReference type="FunFam" id="3.30.70.330:FF:000238">
    <property type="entry name" value="SAFB-like transcription modulator isoform X2"/>
    <property type="match status" value="1"/>
</dbReference>
<keyword evidence="3 9" id="KW-0694">RNA-binding</keyword>
<dbReference type="InterPro" id="IPR035979">
    <property type="entry name" value="RBD_domain_sf"/>
</dbReference>
<feature type="compositionally biased region" description="Basic and acidic residues" evidence="10">
    <location>
        <begin position="311"/>
        <end position="327"/>
    </location>
</feature>
<accession>A0A8J0UVF2</accession>
<gene>
    <name evidence="14 15" type="primary">sltm.L</name>
</gene>
<keyword evidence="4" id="KW-0805">Transcription regulation</keyword>